<evidence type="ECO:0000313" key="2">
    <source>
        <dbReference type="EMBL" id="KAJ4466305.1"/>
    </source>
</evidence>
<sequence length="109" mass="11098">MKLASLALVATVISTVSSVLTADSQQATICAVCSKTIAYAGLTRTLTLAKEEESNTLQCNYDTPAIAGFNPACLYANIGGDLIFSNAGSACPNPASTVVQSATCTTAPF</sequence>
<dbReference type="AlphaFoldDB" id="A0A9W8ZUS7"/>
<dbReference type="OrthoDB" id="2990733at2759"/>
<proteinExistence type="predicted"/>
<comment type="caution">
    <text evidence="2">The sequence shown here is derived from an EMBL/GenBank/DDBJ whole genome shotgun (WGS) entry which is preliminary data.</text>
</comment>
<feature type="signal peptide" evidence="1">
    <location>
        <begin position="1"/>
        <end position="18"/>
    </location>
</feature>
<reference evidence="2" key="1">
    <citation type="submission" date="2022-08" db="EMBL/GenBank/DDBJ databases">
        <title>A Global Phylogenomic Analysis of the Shiitake Genus Lentinula.</title>
        <authorList>
            <consortium name="DOE Joint Genome Institute"/>
            <person name="Sierra-Patev S."/>
            <person name="Min B."/>
            <person name="Naranjo-Ortiz M."/>
            <person name="Looney B."/>
            <person name="Konkel Z."/>
            <person name="Slot J.C."/>
            <person name="Sakamoto Y."/>
            <person name="Steenwyk J.L."/>
            <person name="Rokas A."/>
            <person name="Carro J."/>
            <person name="Camarero S."/>
            <person name="Ferreira P."/>
            <person name="Molpeceres G."/>
            <person name="Ruiz-Duenas F.J."/>
            <person name="Serrano A."/>
            <person name="Henrissat B."/>
            <person name="Drula E."/>
            <person name="Hughes K.W."/>
            <person name="Mata J.L."/>
            <person name="Ishikawa N.K."/>
            <person name="Vargas-Isla R."/>
            <person name="Ushijima S."/>
            <person name="Smith C.A."/>
            <person name="Ahrendt S."/>
            <person name="Andreopoulos W."/>
            <person name="He G."/>
            <person name="Labutti K."/>
            <person name="Lipzen A."/>
            <person name="Ng V."/>
            <person name="Riley R."/>
            <person name="Sandor L."/>
            <person name="Barry K."/>
            <person name="Martinez A.T."/>
            <person name="Xiao Y."/>
            <person name="Gibbons J.G."/>
            <person name="Terashima K."/>
            <person name="Grigoriev I.V."/>
            <person name="Hibbett D.S."/>
        </authorList>
    </citation>
    <scope>NUCLEOTIDE SEQUENCE</scope>
    <source>
        <strain evidence="2">JLM2183</strain>
    </source>
</reference>
<keyword evidence="1" id="KW-0732">Signal</keyword>
<dbReference type="Proteomes" id="UP001150266">
    <property type="component" value="Unassembled WGS sequence"/>
</dbReference>
<accession>A0A9W8ZUS7</accession>
<feature type="chain" id="PRO_5040870552" evidence="1">
    <location>
        <begin position="19"/>
        <end position="109"/>
    </location>
</feature>
<gene>
    <name evidence="2" type="ORF">J3R30DRAFT_2287637</name>
</gene>
<organism evidence="2 3">
    <name type="scientific">Lentinula aciculospora</name>
    <dbReference type="NCBI Taxonomy" id="153920"/>
    <lineage>
        <taxon>Eukaryota</taxon>
        <taxon>Fungi</taxon>
        <taxon>Dikarya</taxon>
        <taxon>Basidiomycota</taxon>
        <taxon>Agaricomycotina</taxon>
        <taxon>Agaricomycetes</taxon>
        <taxon>Agaricomycetidae</taxon>
        <taxon>Agaricales</taxon>
        <taxon>Marasmiineae</taxon>
        <taxon>Omphalotaceae</taxon>
        <taxon>Lentinula</taxon>
    </lineage>
</organism>
<evidence type="ECO:0000313" key="3">
    <source>
        <dbReference type="Proteomes" id="UP001150266"/>
    </source>
</evidence>
<name>A0A9W8ZUS7_9AGAR</name>
<dbReference type="EMBL" id="JAOTPV010000055">
    <property type="protein sequence ID" value="KAJ4466305.1"/>
    <property type="molecule type" value="Genomic_DNA"/>
</dbReference>
<evidence type="ECO:0000256" key="1">
    <source>
        <dbReference type="SAM" id="SignalP"/>
    </source>
</evidence>
<keyword evidence="3" id="KW-1185">Reference proteome</keyword>
<protein>
    <submittedName>
        <fullName evidence="2">Uncharacterized protein</fullName>
    </submittedName>
</protein>